<dbReference type="Proteomes" id="UP000559256">
    <property type="component" value="Unassembled WGS sequence"/>
</dbReference>
<evidence type="ECO:0000313" key="4">
    <source>
        <dbReference type="Proteomes" id="UP000559256"/>
    </source>
</evidence>
<protein>
    <submittedName>
        <fullName evidence="3">Uncharacterized protein</fullName>
    </submittedName>
</protein>
<keyword evidence="4" id="KW-1185">Reference proteome</keyword>
<feature type="compositionally biased region" description="Basic and acidic residues" evidence="1">
    <location>
        <begin position="333"/>
        <end position="355"/>
    </location>
</feature>
<name>A0A8H5C9N0_9AGAR</name>
<feature type="compositionally biased region" description="Pro residues" evidence="1">
    <location>
        <begin position="39"/>
        <end position="53"/>
    </location>
</feature>
<feature type="transmembrane region" description="Helical" evidence="2">
    <location>
        <begin position="204"/>
        <end position="228"/>
    </location>
</feature>
<dbReference type="AlphaFoldDB" id="A0A8H5C9N0"/>
<reference evidence="3 4" key="1">
    <citation type="journal article" date="2020" name="ISME J.">
        <title>Uncovering the hidden diversity of litter-decomposition mechanisms in mushroom-forming fungi.</title>
        <authorList>
            <person name="Floudas D."/>
            <person name="Bentzer J."/>
            <person name="Ahren D."/>
            <person name="Johansson T."/>
            <person name="Persson P."/>
            <person name="Tunlid A."/>
        </authorList>
    </citation>
    <scope>NUCLEOTIDE SEQUENCE [LARGE SCALE GENOMIC DNA]</scope>
    <source>
        <strain evidence="3 4">CBS 291.85</strain>
    </source>
</reference>
<comment type="caution">
    <text evidence="3">The sequence shown here is derived from an EMBL/GenBank/DDBJ whole genome shotgun (WGS) entry which is preliminary data.</text>
</comment>
<evidence type="ECO:0000256" key="2">
    <source>
        <dbReference type="SAM" id="Phobius"/>
    </source>
</evidence>
<keyword evidence="2" id="KW-0812">Transmembrane</keyword>
<evidence type="ECO:0000256" key="1">
    <source>
        <dbReference type="SAM" id="MobiDB-lite"/>
    </source>
</evidence>
<keyword evidence="2" id="KW-1133">Transmembrane helix</keyword>
<feature type="compositionally biased region" description="Polar residues" evidence="1">
    <location>
        <begin position="368"/>
        <end position="384"/>
    </location>
</feature>
<feature type="region of interest" description="Disordered" evidence="1">
    <location>
        <begin position="122"/>
        <end position="165"/>
    </location>
</feature>
<accession>A0A8H5C9N0</accession>
<feature type="region of interest" description="Disordered" evidence="1">
    <location>
        <begin position="236"/>
        <end position="384"/>
    </location>
</feature>
<proteinExistence type="predicted"/>
<organism evidence="3 4">
    <name type="scientific">Tetrapyrgos nigripes</name>
    <dbReference type="NCBI Taxonomy" id="182062"/>
    <lineage>
        <taxon>Eukaryota</taxon>
        <taxon>Fungi</taxon>
        <taxon>Dikarya</taxon>
        <taxon>Basidiomycota</taxon>
        <taxon>Agaricomycotina</taxon>
        <taxon>Agaricomycetes</taxon>
        <taxon>Agaricomycetidae</taxon>
        <taxon>Agaricales</taxon>
        <taxon>Marasmiineae</taxon>
        <taxon>Marasmiaceae</taxon>
        <taxon>Tetrapyrgos</taxon>
    </lineage>
</organism>
<feature type="compositionally biased region" description="Polar residues" evidence="1">
    <location>
        <begin position="122"/>
        <end position="149"/>
    </location>
</feature>
<evidence type="ECO:0000313" key="3">
    <source>
        <dbReference type="EMBL" id="KAF5337787.1"/>
    </source>
</evidence>
<feature type="region of interest" description="Disordered" evidence="1">
    <location>
        <begin position="1"/>
        <end position="87"/>
    </location>
</feature>
<dbReference type="EMBL" id="JAACJM010000206">
    <property type="protein sequence ID" value="KAF5337787.1"/>
    <property type="molecule type" value="Genomic_DNA"/>
</dbReference>
<sequence>MGNWHSRPASSRLGNGKNGNGNDAGQDHDDPPPSSSSSPSPPQSDPPQNPPPEQTIASTSNTPEEISTTTASVPDPQTTPANADSRTATTTALETLITTFTTSVDGSISVLVSTITTNTPEAAITNSESQASGTRSPQVAEATSESQTSKSEDEDRPLASETAKAGERATVVSYISTTTTLSPNPVASTSPIHNTNGFLSNKPAAIATFVISSVLFLVLLGIITRLIFKCRRRRRRQQRQRRQEEDVFAFVTGDGTPGTLQSNRRGELVPPSYDHGYNRDSDGLNGHSQSRLIGGPGPGPSSLSMSEKYIPPPEYREEGYGFGSGSSGTNARINDEKPRDHGGSRDDGQENHDDAEAAPSHLHRRQSLDSFTTFQSSRTSLLSA</sequence>
<keyword evidence="2" id="KW-0472">Membrane</keyword>
<gene>
    <name evidence="3" type="ORF">D9758_016295</name>
</gene>
<feature type="compositionally biased region" description="Polar residues" evidence="1">
    <location>
        <begin position="55"/>
        <end position="86"/>
    </location>
</feature>